<dbReference type="Proteomes" id="UP000219369">
    <property type="component" value="Unassembled WGS sequence"/>
</dbReference>
<evidence type="ECO:0000313" key="2">
    <source>
        <dbReference type="Proteomes" id="UP000219369"/>
    </source>
</evidence>
<dbReference type="AlphaFoldDB" id="A0A2H3TH93"/>
<organism evidence="1 2">
    <name type="scientific">Fusarium oxysporum</name>
    <name type="common">Fusarium vascular wilt</name>
    <dbReference type="NCBI Taxonomy" id="5507"/>
    <lineage>
        <taxon>Eukaryota</taxon>
        <taxon>Fungi</taxon>
        <taxon>Dikarya</taxon>
        <taxon>Ascomycota</taxon>
        <taxon>Pezizomycotina</taxon>
        <taxon>Sordariomycetes</taxon>
        <taxon>Hypocreomycetidae</taxon>
        <taxon>Hypocreales</taxon>
        <taxon>Nectriaceae</taxon>
        <taxon>Fusarium</taxon>
        <taxon>Fusarium oxysporum species complex</taxon>
    </lineage>
</organism>
<dbReference type="VEuPathDB" id="FungiDB:FOZG_12423"/>
<accession>A0A2H3TH93</accession>
<gene>
    <name evidence="1" type="ORF">FRV6_12159</name>
</gene>
<dbReference type="OrthoDB" id="4977079at2759"/>
<dbReference type="VEuPathDB" id="FungiDB:FOC1_g10012435"/>
<dbReference type="VEuPathDB" id="FungiDB:HZS61_017194"/>
<dbReference type="VEuPathDB" id="FungiDB:FOMG_07961"/>
<dbReference type="VEuPathDB" id="FungiDB:FOIG_04924"/>
<proteinExistence type="predicted"/>
<name>A0A2H3TH93_FUSOX</name>
<dbReference type="EMBL" id="FMJY01000007">
    <property type="protein sequence ID" value="SCO88032.1"/>
    <property type="molecule type" value="Genomic_DNA"/>
</dbReference>
<protein>
    <submittedName>
        <fullName evidence="1">Uncharacterized protein</fullName>
    </submittedName>
</protein>
<dbReference type="VEuPathDB" id="FungiDB:FOXG_09156"/>
<evidence type="ECO:0000313" key="1">
    <source>
        <dbReference type="EMBL" id="SCO88032.1"/>
    </source>
</evidence>
<sequence>MPRHREICYELLIKTPGLSFPYLTKTSPQFSIACTRVFSGSPLPPNMTPTEVEDNICEFLTECYSNFHCLTICPNHDLVAPPCACEEKETQYYDHIASSLNKSWERPIDPKDIKFIVEAILYARIEAIKKKGIKNEIGRADNLILLNAHILVCTFAEFKHSHGYRPVDSLFWTVTGAIEQKQEARTRVETVLRQRKAKNVKSVSDAGNLSVVDSAVTDERFVML</sequence>
<reference evidence="2" key="1">
    <citation type="submission" date="2016-09" db="EMBL/GenBank/DDBJ databases">
        <authorList>
            <person name="Guldener U."/>
        </authorList>
    </citation>
    <scope>NUCLEOTIDE SEQUENCE [LARGE SCALE GENOMIC DNA]</scope>
    <source>
        <strain evidence="2">V64-1</strain>
    </source>
</reference>